<dbReference type="EMBL" id="CAUYUJ010000343">
    <property type="protein sequence ID" value="CAK0790035.1"/>
    <property type="molecule type" value="Genomic_DNA"/>
</dbReference>
<dbReference type="Proteomes" id="UP001189429">
    <property type="component" value="Unassembled WGS sequence"/>
</dbReference>
<feature type="compositionally biased region" description="Low complexity" evidence="1">
    <location>
        <begin position="310"/>
        <end position="334"/>
    </location>
</feature>
<evidence type="ECO:0000313" key="2">
    <source>
        <dbReference type="EMBL" id="CAK0790035.1"/>
    </source>
</evidence>
<accession>A0ABN9PIE7</accession>
<feature type="compositionally biased region" description="Basic residues" evidence="1">
    <location>
        <begin position="98"/>
        <end position="108"/>
    </location>
</feature>
<reference evidence="2" key="1">
    <citation type="submission" date="2023-10" db="EMBL/GenBank/DDBJ databases">
        <authorList>
            <person name="Chen Y."/>
            <person name="Shah S."/>
            <person name="Dougan E. K."/>
            <person name="Thang M."/>
            <person name="Chan C."/>
        </authorList>
    </citation>
    <scope>NUCLEOTIDE SEQUENCE [LARGE SCALE GENOMIC DNA]</scope>
</reference>
<organism evidence="2 3">
    <name type="scientific">Prorocentrum cordatum</name>
    <dbReference type="NCBI Taxonomy" id="2364126"/>
    <lineage>
        <taxon>Eukaryota</taxon>
        <taxon>Sar</taxon>
        <taxon>Alveolata</taxon>
        <taxon>Dinophyceae</taxon>
        <taxon>Prorocentrales</taxon>
        <taxon>Prorocentraceae</taxon>
        <taxon>Prorocentrum</taxon>
    </lineage>
</organism>
<proteinExistence type="predicted"/>
<sequence length="334" mass="35770">MAGGRGDPGDLRRLVLKVTVEISQDQADVILVCEGEEPAALAAQFCARHGLREAFLGPLARHIQESLDKVARGEVVACDELAESPCDDLPGRRAPPGARRRRRRRARAGRAAPGGRARQAVAPRRLAPAGEPGGIHGRLYDEAAQRELKMRHLQSHYAGLKQQEEDREMTFSPNLEASQRRCPGSSRSVRDPEGLGAKMKLEMMRAEAEHEKLAQESLMFKPQLFSRLEAVASGREASSPGRSVSAGSVTVYDDRPRPSPSQADRPAGRDCATPSRARRLDSARSARSEELLARGEAWTPIADPPQGPWAALTPASRAAAGPAAAGPAASVGSA</sequence>
<feature type="region of interest" description="Disordered" evidence="1">
    <location>
        <begin position="85"/>
        <end position="137"/>
    </location>
</feature>
<protein>
    <submittedName>
        <fullName evidence="2">Uncharacterized protein</fullName>
    </submittedName>
</protein>
<evidence type="ECO:0000313" key="3">
    <source>
        <dbReference type="Proteomes" id="UP001189429"/>
    </source>
</evidence>
<dbReference type="PANTHER" id="PTHR35381">
    <property type="entry name" value="EF-HAND DOMAIN-CONTAINING PROTEIN"/>
    <property type="match status" value="1"/>
</dbReference>
<feature type="compositionally biased region" description="Low complexity" evidence="1">
    <location>
        <begin position="109"/>
        <end position="125"/>
    </location>
</feature>
<feature type="non-terminal residue" evidence="2">
    <location>
        <position position="334"/>
    </location>
</feature>
<feature type="region of interest" description="Disordered" evidence="1">
    <location>
        <begin position="233"/>
        <end position="334"/>
    </location>
</feature>
<feature type="region of interest" description="Disordered" evidence="1">
    <location>
        <begin position="159"/>
        <end position="193"/>
    </location>
</feature>
<gene>
    <name evidence="2" type="ORF">PCOR1329_LOCUS1410</name>
</gene>
<feature type="compositionally biased region" description="Basic and acidic residues" evidence="1">
    <location>
        <begin position="278"/>
        <end position="293"/>
    </location>
</feature>
<comment type="caution">
    <text evidence="2">The sequence shown here is derived from an EMBL/GenBank/DDBJ whole genome shotgun (WGS) entry which is preliminary data.</text>
</comment>
<evidence type="ECO:0000256" key="1">
    <source>
        <dbReference type="SAM" id="MobiDB-lite"/>
    </source>
</evidence>
<dbReference type="PANTHER" id="PTHR35381:SF1">
    <property type="entry name" value="EF-HAND DOMAIN-CONTAINING PROTEIN"/>
    <property type="match status" value="1"/>
</dbReference>
<name>A0ABN9PIE7_9DINO</name>
<keyword evidence="3" id="KW-1185">Reference proteome</keyword>